<dbReference type="AlphaFoldDB" id="A0A9Q3CII1"/>
<dbReference type="Proteomes" id="UP000765509">
    <property type="component" value="Unassembled WGS sequence"/>
</dbReference>
<dbReference type="InterPro" id="IPR040410">
    <property type="entry name" value="UPF0658_Golgi"/>
</dbReference>
<feature type="transmembrane region" description="Helical" evidence="2">
    <location>
        <begin position="442"/>
        <end position="463"/>
    </location>
</feature>
<reference evidence="3" key="1">
    <citation type="submission" date="2021-03" db="EMBL/GenBank/DDBJ databases">
        <title>Draft genome sequence of rust myrtle Austropuccinia psidii MF-1, a brazilian biotype.</title>
        <authorList>
            <person name="Quecine M.C."/>
            <person name="Pachon D.M.R."/>
            <person name="Bonatelli M.L."/>
            <person name="Correr F.H."/>
            <person name="Franceschini L.M."/>
            <person name="Leite T.F."/>
            <person name="Margarido G.R.A."/>
            <person name="Almeida C.A."/>
            <person name="Ferrarezi J.A."/>
            <person name="Labate C.A."/>
        </authorList>
    </citation>
    <scope>NUCLEOTIDE SEQUENCE</scope>
    <source>
        <strain evidence="3">MF-1</strain>
    </source>
</reference>
<keyword evidence="4" id="KW-1185">Reference proteome</keyword>
<feature type="transmembrane region" description="Helical" evidence="2">
    <location>
        <begin position="412"/>
        <end position="430"/>
    </location>
</feature>
<name>A0A9Q3CII1_9BASI</name>
<keyword evidence="2" id="KW-1133">Transmembrane helix</keyword>
<evidence type="ECO:0000256" key="2">
    <source>
        <dbReference type="SAM" id="Phobius"/>
    </source>
</evidence>
<feature type="region of interest" description="Disordered" evidence="1">
    <location>
        <begin position="567"/>
        <end position="636"/>
    </location>
</feature>
<comment type="caution">
    <text evidence="3">The sequence shown here is derived from an EMBL/GenBank/DDBJ whole genome shotgun (WGS) entry which is preliminary data.</text>
</comment>
<feature type="compositionally biased region" description="Polar residues" evidence="1">
    <location>
        <begin position="567"/>
        <end position="586"/>
    </location>
</feature>
<proteinExistence type="predicted"/>
<dbReference type="GO" id="GO:0005794">
    <property type="term" value="C:Golgi apparatus"/>
    <property type="evidence" value="ECO:0007669"/>
    <property type="project" value="TreeGrafter"/>
</dbReference>
<evidence type="ECO:0000256" key="1">
    <source>
        <dbReference type="SAM" id="MobiDB-lite"/>
    </source>
</evidence>
<feature type="transmembrane region" description="Helical" evidence="2">
    <location>
        <begin position="324"/>
        <end position="346"/>
    </location>
</feature>
<sequence length="636" mass="71833">MPKQAKTGINFLSPKHILCKLFCHPYAASFMIVASFQMIFQIWSEARGYVINNQGARLLSDIFSASTTRPDQPNNLLSSLHAPIKRSIPSQRRSLPDRHKLLKLRRGTPAPASRELNLTTTEASSNNRSLVLSDETNRNGARTLQVDSESNTKPKTAAKNVQLISTQTKLNTTNRDPLVAAILEQGNSQNRNTPSANLLQLTNRTANLAAPGAIFLLDDNLINLSAKCLSALRSPLIMIIHSRRSELAKIVFQVWLWGITIWGLMLDSIPHLAAVWVCHLLSALFEVLNFRKTKLSQRWYSKIIDRDCDGIDLLPSFWERLLQFNLVSLVISSITLLALSLLGWKLYGVLDWRIFTRLGANRLIRIAYMLSLNFSVFIQLNAYFVVCFMGMWFQEILNHEWELSLSYPENSIVFKAIMAIFMGLSLPWLFLGKWSLENESMIGIIIFAIFDLLFTSLIVFLLSQSIYERMTHRWFFLKFTGIIACILMFASLLLAIGCVMMFDKGVVKEANRDSFQLPTSVERLSIAEGGKEVVSISNAPTPRLNTFQTSNVETIHLNTNVQYPHPALQSQTHQDRSPVTSTLSHSTFRDLPSPQKKTRAVPSWIPGDEAKWSDVPKSKHKSYETTSTKGSSYSYA</sequence>
<feature type="region of interest" description="Disordered" evidence="1">
    <location>
        <begin position="104"/>
        <end position="140"/>
    </location>
</feature>
<dbReference type="PANTHER" id="PTHR34391:SF2">
    <property type="entry name" value="TRP C-TERMINAL DOMAIN-CONTAINING PROTEIN"/>
    <property type="match status" value="1"/>
</dbReference>
<feature type="transmembrane region" description="Helical" evidence="2">
    <location>
        <begin position="475"/>
        <end position="502"/>
    </location>
</feature>
<feature type="compositionally biased region" description="Polar residues" evidence="1">
    <location>
        <begin position="624"/>
        <end position="636"/>
    </location>
</feature>
<gene>
    <name evidence="3" type="ORF">O181_024203</name>
</gene>
<feature type="compositionally biased region" description="Basic and acidic residues" evidence="1">
    <location>
        <begin position="608"/>
        <end position="623"/>
    </location>
</feature>
<keyword evidence="2" id="KW-0812">Transmembrane</keyword>
<dbReference type="EMBL" id="AVOT02007707">
    <property type="protein sequence ID" value="MBW0484488.1"/>
    <property type="molecule type" value="Genomic_DNA"/>
</dbReference>
<organism evidence="3 4">
    <name type="scientific">Austropuccinia psidii MF-1</name>
    <dbReference type="NCBI Taxonomy" id="1389203"/>
    <lineage>
        <taxon>Eukaryota</taxon>
        <taxon>Fungi</taxon>
        <taxon>Dikarya</taxon>
        <taxon>Basidiomycota</taxon>
        <taxon>Pucciniomycotina</taxon>
        <taxon>Pucciniomycetes</taxon>
        <taxon>Pucciniales</taxon>
        <taxon>Sphaerophragmiaceae</taxon>
        <taxon>Austropuccinia</taxon>
    </lineage>
</organism>
<evidence type="ECO:0000313" key="3">
    <source>
        <dbReference type="EMBL" id="MBW0484488.1"/>
    </source>
</evidence>
<accession>A0A9Q3CII1</accession>
<feature type="compositionally biased region" description="Polar residues" evidence="1">
    <location>
        <begin position="116"/>
        <end position="130"/>
    </location>
</feature>
<keyword evidence="2" id="KW-0472">Membrane</keyword>
<dbReference type="PANTHER" id="PTHR34391">
    <property type="entry name" value="UPF0658 GOLGI APPARATUS MEMBRANE PROTEIN C1952.10C-RELATED"/>
    <property type="match status" value="1"/>
</dbReference>
<evidence type="ECO:0000313" key="4">
    <source>
        <dbReference type="Proteomes" id="UP000765509"/>
    </source>
</evidence>
<protein>
    <submittedName>
        <fullName evidence="3">Uncharacterized protein</fullName>
    </submittedName>
</protein>
<feature type="transmembrane region" description="Helical" evidence="2">
    <location>
        <begin position="366"/>
        <end position="391"/>
    </location>
</feature>
<dbReference type="OrthoDB" id="2506148at2759"/>